<comment type="cofactor">
    <cofactor evidence="1">
        <name>Fe(2+)</name>
        <dbReference type="ChEBI" id="CHEBI:29033"/>
    </cofactor>
</comment>
<evidence type="ECO:0000313" key="2">
    <source>
        <dbReference type="EMBL" id="TWT63915.1"/>
    </source>
</evidence>
<dbReference type="RefSeq" id="WP_146505683.1">
    <property type="nucleotide sequence ID" value="NZ_SJPG01000001.1"/>
</dbReference>
<dbReference type="OrthoDB" id="9791262at2"/>
<evidence type="ECO:0000313" key="3">
    <source>
        <dbReference type="Proteomes" id="UP000316095"/>
    </source>
</evidence>
<dbReference type="Pfam" id="PF05721">
    <property type="entry name" value="PhyH"/>
    <property type="match status" value="1"/>
</dbReference>
<dbReference type="GO" id="GO:0005506">
    <property type="term" value="F:iron ion binding"/>
    <property type="evidence" value="ECO:0007669"/>
    <property type="project" value="UniProtKB-ARBA"/>
</dbReference>
<dbReference type="SUPFAM" id="SSF51197">
    <property type="entry name" value="Clavaminate synthase-like"/>
    <property type="match status" value="1"/>
</dbReference>
<reference evidence="2 3" key="1">
    <citation type="submission" date="2019-02" db="EMBL/GenBank/DDBJ databases">
        <title>Deep-cultivation of Planctomycetes and their phenomic and genomic characterization uncovers novel biology.</title>
        <authorList>
            <person name="Wiegand S."/>
            <person name="Jogler M."/>
            <person name="Boedeker C."/>
            <person name="Pinto D."/>
            <person name="Vollmers J."/>
            <person name="Rivas-Marin E."/>
            <person name="Kohn T."/>
            <person name="Peeters S.H."/>
            <person name="Heuer A."/>
            <person name="Rast P."/>
            <person name="Oberbeckmann S."/>
            <person name="Bunk B."/>
            <person name="Jeske O."/>
            <person name="Meyerdierks A."/>
            <person name="Storesund J.E."/>
            <person name="Kallscheuer N."/>
            <person name="Luecker S."/>
            <person name="Lage O.M."/>
            <person name="Pohl T."/>
            <person name="Merkel B.J."/>
            <person name="Hornburger P."/>
            <person name="Mueller R.-W."/>
            <person name="Bruemmer F."/>
            <person name="Labrenz M."/>
            <person name="Spormann A.M."/>
            <person name="Op Den Camp H."/>
            <person name="Overmann J."/>
            <person name="Amann R."/>
            <person name="Jetten M.S.M."/>
            <person name="Mascher T."/>
            <person name="Medema M.H."/>
            <person name="Devos D.P."/>
            <person name="Kaster A.-K."/>
            <person name="Ovreas L."/>
            <person name="Rohde M."/>
            <person name="Galperin M.Y."/>
            <person name="Jogler C."/>
        </authorList>
    </citation>
    <scope>NUCLEOTIDE SEQUENCE [LARGE SCALE GENOMIC DNA]</scope>
    <source>
        <strain evidence="2 3">Pan54</strain>
    </source>
</reference>
<dbReference type="EMBL" id="SJPG01000001">
    <property type="protein sequence ID" value="TWT63915.1"/>
    <property type="molecule type" value="Genomic_DNA"/>
</dbReference>
<organism evidence="2 3">
    <name type="scientific">Rubinisphaera italica</name>
    <dbReference type="NCBI Taxonomy" id="2527969"/>
    <lineage>
        <taxon>Bacteria</taxon>
        <taxon>Pseudomonadati</taxon>
        <taxon>Planctomycetota</taxon>
        <taxon>Planctomycetia</taxon>
        <taxon>Planctomycetales</taxon>
        <taxon>Planctomycetaceae</taxon>
        <taxon>Rubinisphaera</taxon>
    </lineage>
</organism>
<dbReference type="Proteomes" id="UP000316095">
    <property type="component" value="Unassembled WGS sequence"/>
</dbReference>
<dbReference type="GO" id="GO:0016706">
    <property type="term" value="F:2-oxoglutarate-dependent dioxygenase activity"/>
    <property type="evidence" value="ECO:0007669"/>
    <property type="project" value="UniProtKB-ARBA"/>
</dbReference>
<name>A0A5C5XPD3_9PLAN</name>
<dbReference type="InterPro" id="IPR008775">
    <property type="entry name" value="Phytyl_CoA_dOase-like"/>
</dbReference>
<evidence type="ECO:0000256" key="1">
    <source>
        <dbReference type="ARBA" id="ARBA00001954"/>
    </source>
</evidence>
<comment type="caution">
    <text evidence="2">The sequence shown here is derived from an EMBL/GenBank/DDBJ whole genome shotgun (WGS) entry which is preliminary data.</text>
</comment>
<accession>A0A5C5XPD3</accession>
<keyword evidence="3" id="KW-1185">Reference proteome</keyword>
<dbReference type="Gene3D" id="2.60.120.620">
    <property type="entry name" value="q2cbj1_9rhob like domain"/>
    <property type="match status" value="1"/>
</dbReference>
<dbReference type="EC" id="1.14.11.35" evidence="2"/>
<sequence>MISSHFSSAEIEQYQQDGFLLIEDFLNPEEASLLQQASHNDAILQKAAMDVKDAAGRKTNLSLWNHPGDDIYGVIARSERVVTRMEQLLNDEVYHYHSKLSAKEPRVGGAWEWHQDYGYWYKNGCLLPTMASVFIAVDPATKENGCMQVLTGSHRMGRIDHHFEGEQTGADLDRVELAKQRFPLLYCEMKAGTALFFDGNLLHRSDPNLSDSPRWGLICCYNTKTNDPLIPHHHPGYTPLSKLPDSAIRETGVKTASRQSQFLKQAEDRTSRVIGEVGEHG</sequence>
<proteinExistence type="predicted"/>
<dbReference type="PANTHER" id="PTHR20883:SF48">
    <property type="entry name" value="ECTOINE DIOXYGENASE"/>
    <property type="match status" value="1"/>
</dbReference>
<gene>
    <name evidence="2" type="primary">ptlH</name>
    <name evidence="2" type="ORF">Pan54_46740</name>
</gene>
<dbReference type="PANTHER" id="PTHR20883">
    <property type="entry name" value="PHYTANOYL-COA DIOXYGENASE DOMAIN CONTAINING 1"/>
    <property type="match status" value="1"/>
</dbReference>
<protein>
    <submittedName>
        <fullName evidence="2">1-deoxypentalenic acid 11-beta-hydroxylase</fullName>
        <ecNumber evidence="2">1.14.11.35</ecNumber>
    </submittedName>
</protein>
<dbReference type="AlphaFoldDB" id="A0A5C5XPD3"/>
<keyword evidence="2" id="KW-0560">Oxidoreductase</keyword>